<protein>
    <submittedName>
        <fullName evidence="2">Cardiomyopathy-associated protein 5-like</fullName>
    </submittedName>
</protein>
<feature type="compositionally biased region" description="Polar residues" evidence="1">
    <location>
        <begin position="708"/>
        <end position="720"/>
    </location>
</feature>
<accession>A0AAD5AAM1</accession>
<reference evidence="2" key="1">
    <citation type="submission" date="2018-07" db="EMBL/GenBank/DDBJ databases">
        <title>Comparative genomics of catfishes provides insights into carnivory and benthic adaptation.</title>
        <authorList>
            <person name="Zhang Y."/>
            <person name="Wang D."/>
            <person name="Peng Z."/>
            <person name="Zheng S."/>
            <person name="Shao F."/>
            <person name="Tao W."/>
        </authorList>
    </citation>
    <scope>NUCLEOTIDE SEQUENCE</scope>
    <source>
        <strain evidence="2">Chongqing</strain>
    </source>
</reference>
<comment type="caution">
    <text evidence="2">The sequence shown here is derived from an EMBL/GenBank/DDBJ whole genome shotgun (WGS) entry which is preliminary data.</text>
</comment>
<feature type="compositionally biased region" description="Acidic residues" evidence="1">
    <location>
        <begin position="21"/>
        <end position="36"/>
    </location>
</feature>
<feature type="region of interest" description="Disordered" evidence="1">
    <location>
        <begin position="1"/>
        <end position="36"/>
    </location>
</feature>
<dbReference type="GO" id="GO:0005737">
    <property type="term" value="C:cytoplasm"/>
    <property type="evidence" value="ECO:0007669"/>
    <property type="project" value="TreeGrafter"/>
</dbReference>
<dbReference type="PANTHER" id="PTHR24099:SF7">
    <property type="entry name" value="CARDIOMYOPATHY-ASSOCIATED PROTEIN 5"/>
    <property type="match status" value="1"/>
</dbReference>
<feature type="region of interest" description="Disordered" evidence="1">
    <location>
        <begin position="642"/>
        <end position="720"/>
    </location>
</feature>
<keyword evidence="3" id="KW-1185">Reference proteome</keyword>
<feature type="region of interest" description="Disordered" evidence="1">
    <location>
        <begin position="348"/>
        <end position="373"/>
    </location>
</feature>
<dbReference type="InterPro" id="IPR050617">
    <property type="entry name" value="E3_ligase_FN3/SPRY"/>
</dbReference>
<gene>
    <name evidence="2" type="ORF">C0J50_4518</name>
</gene>
<dbReference type="Proteomes" id="UP001205998">
    <property type="component" value="Unassembled WGS sequence"/>
</dbReference>
<feature type="region of interest" description="Disordered" evidence="1">
    <location>
        <begin position="512"/>
        <end position="536"/>
    </location>
</feature>
<name>A0AAD5AAM1_SILAS</name>
<dbReference type="AlphaFoldDB" id="A0AAD5AAM1"/>
<organism evidence="2 3">
    <name type="scientific">Silurus asotus</name>
    <name type="common">Amur catfish</name>
    <name type="synonym">Parasilurus asotus</name>
    <dbReference type="NCBI Taxonomy" id="30991"/>
    <lineage>
        <taxon>Eukaryota</taxon>
        <taxon>Metazoa</taxon>
        <taxon>Chordata</taxon>
        <taxon>Craniata</taxon>
        <taxon>Vertebrata</taxon>
        <taxon>Euteleostomi</taxon>
        <taxon>Actinopterygii</taxon>
        <taxon>Neopterygii</taxon>
        <taxon>Teleostei</taxon>
        <taxon>Ostariophysi</taxon>
        <taxon>Siluriformes</taxon>
        <taxon>Siluridae</taxon>
        <taxon>Silurus</taxon>
    </lineage>
</organism>
<sequence length="737" mass="82563">MDLMEKNDLDNEMTVLQGAATEEEEGAQSANDEEEYLSNSLRAIVQEEIVKPKLQCLMMDPAFSMVALQSEDSGILWETASSRCSTPWASEISSPPPDLYNSLVPRSQTSPGSETAGQIFFIMDEEHMIRRKKRKRNKAPEKLPVVKDEVLREPDRPAMVEVSVPNTVVEKEKEDERTDSKEARNQRLFRLVSEGSEILNIVVPPKVTTVDEEETKELVDNLSYLEATPVIKASEMPEEDETSEKMDNLKATIQVVPKPLVLPSSIKPAPKQGTCEDYFEKYTLLDHQTPSGVPVVDANQVLETTDEQKELEDIAIEGKPAAEVSKDSVPISEVETLSEHVDEVFYGGGRDPDFLNTTKGDKEDDQTKSPLKKSGCALFGSQESILTPIYLPEGPQKIIDLVLLEEPKAMAFMYTDLYADALGSRMKQDDTESMTSEKSFHSQQSDFEDRGYLEKFVLKDETPVTQLDPLQDECKEDGVLMWSQAAFGLKHKDKPDTGTLEDVDEITDFFRSSASSSPCEPMQICQKPEEPTTETKTRRVVFQDEGPERGTEEDIDIAEAFLPLDIGWDTHEANIKATDYKSVISEYAAKTCFATPSKSEKTKISSKAKPPKHAFIPIDVPQTVKPITPHYRPFLELTPLLPVQMPEEDEKKEDKLTAREGSDEARSSTDKETTVDAQDYDQITQQEVKKSVPMPKESSFTRQEDTHSTGFTTAGNSSQLDVLYDHETENETVNILV</sequence>
<dbReference type="PANTHER" id="PTHR24099">
    <property type="entry name" value="E3 UBIQUITIN-PROTEIN LIGASE TRIM36-RELATED"/>
    <property type="match status" value="1"/>
</dbReference>
<dbReference type="EMBL" id="MU563656">
    <property type="protein sequence ID" value="KAI5612786.1"/>
    <property type="molecule type" value="Genomic_DNA"/>
</dbReference>
<feature type="compositionally biased region" description="Basic and acidic residues" evidence="1">
    <location>
        <begin position="652"/>
        <end position="674"/>
    </location>
</feature>
<feature type="compositionally biased region" description="Basic and acidic residues" evidence="1">
    <location>
        <begin position="527"/>
        <end position="536"/>
    </location>
</feature>
<proteinExistence type="predicted"/>
<evidence type="ECO:0000256" key="1">
    <source>
        <dbReference type="SAM" id="MobiDB-lite"/>
    </source>
</evidence>
<evidence type="ECO:0000313" key="2">
    <source>
        <dbReference type="EMBL" id="KAI5612786.1"/>
    </source>
</evidence>
<evidence type="ECO:0000313" key="3">
    <source>
        <dbReference type="Proteomes" id="UP001205998"/>
    </source>
</evidence>